<gene>
    <name evidence="1" type="ORF">M8818_000982</name>
</gene>
<evidence type="ECO:0000313" key="2">
    <source>
        <dbReference type="Proteomes" id="UP001320706"/>
    </source>
</evidence>
<evidence type="ECO:0000313" key="1">
    <source>
        <dbReference type="EMBL" id="KAK8219248.1"/>
    </source>
</evidence>
<reference evidence="1" key="1">
    <citation type="submission" date="2024-02" db="EMBL/GenBank/DDBJ databases">
        <title>Metagenome Assembled Genome of Zalaria obscura JY119.</title>
        <authorList>
            <person name="Vighnesh L."/>
            <person name="Jagadeeshwari U."/>
            <person name="Venkata Ramana C."/>
            <person name="Sasikala C."/>
        </authorList>
    </citation>
    <scope>NUCLEOTIDE SEQUENCE</scope>
    <source>
        <strain evidence="1">JY119</strain>
    </source>
</reference>
<name>A0ACC3SLA2_9PEZI</name>
<keyword evidence="2" id="KW-1185">Reference proteome</keyword>
<protein>
    <submittedName>
        <fullName evidence="1">Uncharacterized protein</fullName>
    </submittedName>
</protein>
<comment type="caution">
    <text evidence="1">The sequence shown here is derived from an EMBL/GenBank/DDBJ whole genome shotgun (WGS) entry which is preliminary data.</text>
</comment>
<dbReference type="EMBL" id="JAMKPW020000004">
    <property type="protein sequence ID" value="KAK8219248.1"/>
    <property type="molecule type" value="Genomic_DNA"/>
</dbReference>
<sequence>MSLRRRGMFMSALQHFPSRCMPYRDAGLMLKRLHSATDHPCMSAAAPVWGRSNGDQVRTDVIHLRLRDGETLMWRRCWLKPRIRATDRSMHPSRTPQPRVRRV</sequence>
<dbReference type="Proteomes" id="UP001320706">
    <property type="component" value="Unassembled WGS sequence"/>
</dbReference>
<accession>A0ACC3SLA2</accession>
<organism evidence="1 2">
    <name type="scientific">Zalaria obscura</name>
    <dbReference type="NCBI Taxonomy" id="2024903"/>
    <lineage>
        <taxon>Eukaryota</taxon>
        <taxon>Fungi</taxon>
        <taxon>Dikarya</taxon>
        <taxon>Ascomycota</taxon>
        <taxon>Pezizomycotina</taxon>
        <taxon>Dothideomycetes</taxon>
        <taxon>Dothideomycetidae</taxon>
        <taxon>Dothideales</taxon>
        <taxon>Zalariaceae</taxon>
        <taxon>Zalaria</taxon>
    </lineage>
</organism>
<proteinExistence type="predicted"/>